<dbReference type="InterPro" id="IPR011123">
    <property type="entry name" value="Y_Y_Y"/>
</dbReference>
<dbReference type="InterPro" id="IPR050482">
    <property type="entry name" value="Sensor_HK_TwoCompSys"/>
</dbReference>
<sequence>MRRRPLRYLFACISLACAASAWAAKPANDLLPFWHTAMHHTAWTKKDGAPSNVLFMTQGADGMMLFGAYDGLHRFDGVKFERIDNIDGNKLLSTNVISLINFDGALWLTYQFGGISVFNKGKVKHYEAADGLPAGAIRYVDRSEKGVMWASSGYGMYWLDGDRWRRAGADQGLPEGGSAAMNFPADGGVITYIGDDVYRSPAGEPKFKRVLTLPGVEGGDDRPDGTIWMFSQKSGITAYDPETGALKKIDVPRNDAGIFSYKSDKRGSFWLNTGKSIQLLDRDMKPVRSFTRAQGFTDDTFANIFDDREGNLWFTTDLGVDRLRETKLTTVPLPPKFNSPLVSPGADGTIWISGGYGSETFGIAANGQRVQAGFNTALATLREPGGAMWFGTESQLWRRDGNQQRSWDFPAELKGRRVQAMAWGQDSRLWLSMLGRGIYTFKDGVWTARGGVEELGKDTAIWLFADAQGAIWIGYTKSRIAVLRDGKLTRYGAAEGLDIGNVLAIQSRSGRVWAGGESGLAYLDGGRFVKLTRAGGDSFNGTSGIVETADGDLWLHHVDGIKRIAAAEIKAAVARAGRVSVVEEFNHLDGLEGLASQISPLPSLTQAPDGRIWYATNANVGWIDPAHILKNTLAPNVMIKSIVTEDKAYLPAGDRTLPHNTRALNIQFTATSLGMPERVQFRYRLSGVDAQWREAGTAREAFYTNLAPGNYRFDVIAANEDGVWNEKGDSIAFDIPPTFVQTEGFKLLCLVLLLIVLYLLYLWRMRALTARMQERLEERLDERERIARGLHDTFLQSLQGLILRIDGIRFRVKDDGESQAMVEKILDDADKLIVEGRSEVMGLRSSGSVEALPKAFAKVAESMQDQSSANFSLRINGEARLLQADVQDEVVYIGREALLNAFRHARASSIGMEIDYGKNAFSITVRDDGVGMPKAAELPGESQGHFGLTGMRERAKGIGAELTLESAEGAGTTMRLALPASSAYHRSKRNRWLPG</sequence>
<evidence type="ECO:0000256" key="1">
    <source>
        <dbReference type="ARBA" id="ARBA00022679"/>
    </source>
</evidence>
<feature type="signal peptide" evidence="5">
    <location>
        <begin position="1"/>
        <end position="23"/>
    </location>
</feature>
<dbReference type="SUPFAM" id="SSF55874">
    <property type="entry name" value="ATPase domain of HSP90 chaperone/DNA topoisomerase II/histidine kinase"/>
    <property type="match status" value="1"/>
</dbReference>
<dbReference type="CDD" id="cd16917">
    <property type="entry name" value="HATPase_UhpB-NarQ-NarX-like"/>
    <property type="match status" value="1"/>
</dbReference>
<evidence type="ECO:0000256" key="4">
    <source>
        <dbReference type="SAM" id="Phobius"/>
    </source>
</evidence>
<dbReference type="GO" id="GO:0016020">
    <property type="term" value="C:membrane"/>
    <property type="evidence" value="ECO:0007669"/>
    <property type="project" value="InterPro"/>
</dbReference>
<feature type="chain" id="PRO_5031098081" description="Histidine kinase/HSP90-like ATPase domain-containing protein" evidence="5">
    <location>
        <begin position="24"/>
        <end position="995"/>
    </location>
</feature>
<dbReference type="Gene3D" id="1.20.5.1930">
    <property type="match status" value="1"/>
</dbReference>
<dbReference type="Gene3D" id="2.130.10.10">
    <property type="entry name" value="YVTN repeat-like/Quinoprotein amine dehydrogenase"/>
    <property type="match status" value="3"/>
</dbReference>
<dbReference type="InterPro" id="IPR013783">
    <property type="entry name" value="Ig-like_fold"/>
</dbReference>
<dbReference type="InterPro" id="IPR003594">
    <property type="entry name" value="HATPase_dom"/>
</dbReference>
<keyword evidence="4" id="KW-0812">Transmembrane</keyword>
<keyword evidence="4" id="KW-0472">Membrane</keyword>
<comment type="caution">
    <text evidence="7">The sequence shown here is derived from an EMBL/GenBank/DDBJ whole genome shotgun (WGS) entry which is preliminary data.</text>
</comment>
<keyword evidence="1" id="KW-0808">Transferase</keyword>
<dbReference type="GO" id="GO:0046983">
    <property type="term" value="F:protein dimerization activity"/>
    <property type="evidence" value="ECO:0007669"/>
    <property type="project" value="InterPro"/>
</dbReference>
<reference evidence="7 8" key="1">
    <citation type="submission" date="2019-12" db="EMBL/GenBank/DDBJ databases">
        <title>Novel species isolated from a subtropical stream in China.</title>
        <authorList>
            <person name="Lu H."/>
        </authorList>
    </citation>
    <scope>NUCLEOTIDE SEQUENCE [LARGE SCALE GENOMIC DNA]</scope>
    <source>
        <strain evidence="7 8">FT55W</strain>
    </source>
</reference>
<keyword evidence="3" id="KW-0902">Two-component regulatory system</keyword>
<name>A0A7X4GRI8_9BURK</name>
<protein>
    <recommendedName>
        <fullName evidence="6">Histidine kinase/HSP90-like ATPase domain-containing protein</fullName>
    </recommendedName>
</protein>
<proteinExistence type="predicted"/>
<dbReference type="SUPFAM" id="SSF63829">
    <property type="entry name" value="Calcium-dependent phosphotriesterase"/>
    <property type="match status" value="2"/>
</dbReference>
<keyword evidence="5" id="KW-0732">Signal</keyword>
<evidence type="ECO:0000256" key="3">
    <source>
        <dbReference type="ARBA" id="ARBA00023012"/>
    </source>
</evidence>
<dbReference type="InterPro" id="IPR011047">
    <property type="entry name" value="Quinoprotein_ADH-like_sf"/>
</dbReference>
<keyword evidence="2" id="KW-0418">Kinase</keyword>
<dbReference type="SMART" id="SM00387">
    <property type="entry name" value="HATPase_c"/>
    <property type="match status" value="1"/>
</dbReference>
<organism evidence="7 8">
    <name type="scientific">Duganella rivi</name>
    <dbReference type="NCBI Taxonomy" id="2666083"/>
    <lineage>
        <taxon>Bacteria</taxon>
        <taxon>Pseudomonadati</taxon>
        <taxon>Pseudomonadota</taxon>
        <taxon>Betaproteobacteria</taxon>
        <taxon>Burkholderiales</taxon>
        <taxon>Oxalobacteraceae</taxon>
        <taxon>Telluria group</taxon>
        <taxon>Duganella</taxon>
    </lineage>
</organism>
<dbReference type="InterPro" id="IPR011712">
    <property type="entry name" value="Sig_transdc_His_kin_sub3_dim/P"/>
</dbReference>
<evidence type="ECO:0000259" key="6">
    <source>
        <dbReference type="SMART" id="SM00387"/>
    </source>
</evidence>
<evidence type="ECO:0000256" key="2">
    <source>
        <dbReference type="ARBA" id="ARBA00022777"/>
    </source>
</evidence>
<evidence type="ECO:0000313" key="8">
    <source>
        <dbReference type="Proteomes" id="UP000450012"/>
    </source>
</evidence>
<dbReference type="PANTHER" id="PTHR24421">
    <property type="entry name" value="NITRATE/NITRITE SENSOR PROTEIN NARX-RELATED"/>
    <property type="match status" value="1"/>
</dbReference>
<dbReference type="Gene3D" id="3.30.565.10">
    <property type="entry name" value="Histidine kinase-like ATPase, C-terminal domain"/>
    <property type="match status" value="1"/>
</dbReference>
<dbReference type="Proteomes" id="UP000450012">
    <property type="component" value="Unassembled WGS sequence"/>
</dbReference>
<dbReference type="Pfam" id="PF02518">
    <property type="entry name" value="HATPase_c"/>
    <property type="match status" value="1"/>
</dbReference>
<keyword evidence="8" id="KW-1185">Reference proteome</keyword>
<dbReference type="InterPro" id="IPR015943">
    <property type="entry name" value="WD40/YVTN_repeat-like_dom_sf"/>
</dbReference>
<dbReference type="Pfam" id="PF07730">
    <property type="entry name" value="HisKA_3"/>
    <property type="match status" value="1"/>
</dbReference>
<dbReference type="RefSeq" id="WP_161013881.1">
    <property type="nucleotide sequence ID" value="NZ_WWCK01000003.1"/>
</dbReference>
<dbReference type="Pfam" id="PF07495">
    <property type="entry name" value="Y_Y_Y"/>
    <property type="match status" value="1"/>
</dbReference>
<evidence type="ECO:0000256" key="5">
    <source>
        <dbReference type="SAM" id="SignalP"/>
    </source>
</evidence>
<feature type="transmembrane region" description="Helical" evidence="4">
    <location>
        <begin position="744"/>
        <end position="763"/>
    </location>
</feature>
<dbReference type="PANTHER" id="PTHR24421:SF62">
    <property type="entry name" value="SENSORY TRANSDUCTION HISTIDINE KINASE"/>
    <property type="match status" value="1"/>
</dbReference>
<dbReference type="Gene3D" id="2.60.40.10">
    <property type="entry name" value="Immunoglobulins"/>
    <property type="match status" value="1"/>
</dbReference>
<dbReference type="GO" id="GO:0000155">
    <property type="term" value="F:phosphorelay sensor kinase activity"/>
    <property type="evidence" value="ECO:0007669"/>
    <property type="project" value="InterPro"/>
</dbReference>
<dbReference type="EMBL" id="WWCK01000003">
    <property type="protein sequence ID" value="MYM67334.1"/>
    <property type="molecule type" value="Genomic_DNA"/>
</dbReference>
<dbReference type="InterPro" id="IPR036890">
    <property type="entry name" value="HATPase_C_sf"/>
</dbReference>
<dbReference type="SUPFAM" id="SSF50998">
    <property type="entry name" value="Quinoprotein alcohol dehydrogenase-like"/>
    <property type="match status" value="1"/>
</dbReference>
<accession>A0A7X4GRI8</accession>
<gene>
    <name evidence="7" type="ORF">GTP45_10875</name>
</gene>
<keyword evidence="4" id="KW-1133">Transmembrane helix</keyword>
<dbReference type="AlphaFoldDB" id="A0A7X4GRI8"/>
<evidence type="ECO:0000313" key="7">
    <source>
        <dbReference type="EMBL" id="MYM67334.1"/>
    </source>
</evidence>
<feature type="domain" description="Histidine kinase/HSP90-like ATPase" evidence="6">
    <location>
        <begin position="885"/>
        <end position="982"/>
    </location>
</feature>